<proteinExistence type="predicted"/>
<accession>F9QDG0</accession>
<comment type="caution">
    <text evidence="8">The sequence shown here is derived from an EMBL/GenBank/DDBJ whole genome shotgun (WGS) entry which is preliminary data.</text>
</comment>
<evidence type="ECO:0000256" key="3">
    <source>
        <dbReference type="ARBA" id="ARBA00019758"/>
    </source>
</evidence>
<gene>
    <name evidence="8" type="ORF">GIG_02336</name>
</gene>
<feature type="signal peptide" evidence="6">
    <location>
        <begin position="1"/>
        <end position="22"/>
    </location>
</feature>
<evidence type="ECO:0000256" key="5">
    <source>
        <dbReference type="ARBA" id="ARBA00030782"/>
    </source>
</evidence>
<dbReference type="EMBL" id="AFVJ01000019">
    <property type="protein sequence ID" value="EGS29247.1"/>
    <property type="molecule type" value="Genomic_DNA"/>
</dbReference>
<name>F9QDG0_9BACT</name>
<sequence length="1528" mass="176108">MKNKKSILVFAPLTILSPIVFSSAIEAQTVPYTDLNDTHAYYYSSTKLNFNDWMSAVPGWKKLGDLNIPGTHDSGMFSGHGIAYAFGKAYAKTQSLNWAQQLKQGIRFFDIRVNEEMWIKHGATWSYYENLSTFLNAMVDFLKQHPRETVIFRVKDEDISSPSSPNLDFVRKMRERFENTLSDPKYQPYMFKNTKKVIGLNPTLDELRGKIFVYNHMHHNISTDIRFGTLWNNTYNKTIQQDFYNSTEQQKFNAVKGLIQLAQERQNGDTIFMNFVSRANGETIWNTSSPMNKKILEYLNTEAKNYNKLGVLIFDYPGDSLVHRVIKTNYYISDEEISRGVLGKNNTSFQISNIYDYTDKINFGSNFNNNTYIDLYIDNVAKLKRYKLSANTNSITLPNSQKLVYGQKVRIDSYKLVEDNIYYPERKFNMISSERVVEPYPPYISLIEGTKSKILAELGNVINSSIKTRIQELIEQLYLSKLDNLYSTKKASDANIQLVNKIASEYLEMFGKMNEVSSLVNKYDNLKTKLNGLTNVFDNSIKNQIDANVAKIWTNINAIIDNSFDLTRSNTSIDSLTKELDFNSGIFNIFSNLNSNWINLDSTFETSKTLTWLDTSKLMSTLKSEQQEIINQFNSSLHSKNYSNLETDVFAKNNKIKTHVNHFNNVISVYDTNKVNKLYQNQIKLINNLFNEHVSNSNLDSNVLSNKLNDLSTQKTQILEVLNKYELLISENWYIWVNQALKSQLTTDHTNLISLFENNYSNNNAIDVSHISEKIANLNNTINLIFEQNVTFEDYKTRALEDLKLSNQIIKYIKNDYLSKLQNAKAINEINLLIVEYNRVNNEKLSLLKNYNLTGPKASDLIKNDLLKSNSEAELNEILANKAQKMQELVIQLNALPQKWLKVLGLKQYDNIIIDPYNVPEEIKSTYADSINLVNESIRNISDIYENEKLSEIINKYNHSESEFVKYDYFSKKLDGLKQNLNTSNISAIQKREYLTNLSTISYIYDLVALENQFNTSKAKVEKFNGIRVYKEASELQAKILNLKDQISNDSGYDEFYSNTLVPLNDAISRLKDLINTATNAKTSWNYKNSDLSLKNNLDTNLQNSPTLLNELDYKLINKQSDLLRTSVQNLNGDIRFNKILNEFLSIIHNQKILNISVSDEIYAKTLKINDINELESYKTSIEKIINNLIELKKAKDTSYKILSEYNYIDSDESIKNEYSKNVQNINSILTSQNSLDKVDFNTVIQQYNNSYGKLNGTAKLVLFKAEKSKSLTDETIPTFSRIISDYKLELNSDEINNLASANDKWNEIETKVNALKNIDNILSEFNSNYNITEFKNNFVVSITTKQDINELNETAEKLKSTKLAFNELIKEIEYDSEFVNTEEFTKLTENELARYKETLSVSKQYIGTYFDLENLNLHINNLRNSRIHNIQVIPLIPLQPSRPIANNKPTILQFVYKSVDEQTNKEVEHFVGDAIEISDKDFDNFKYEEFVPQGFVVVSPVSLVKGQKNIVYISLILENNKPLQPEG</sequence>
<feature type="domain" description="Phosphatidylinositol-specific phospholipase C X" evidence="7">
    <location>
        <begin position="63"/>
        <end position="216"/>
    </location>
</feature>
<protein>
    <recommendedName>
        <fullName evidence="3">1-phosphatidylinositol phosphodiesterase</fullName>
        <ecNumber evidence="2">4.6.1.13</ecNumber>
    </recommendedName>
    <alternativeName>
        <fullName evidence="4">Phosphatidylinositol diacylglycerol-lyase</fullName>
    </alternativeName>
    <alternativeName>
        <fullName evidence="5">Phosphatidylinositol-specific phospholipase C</fullName>
    </alternativeName>
</protein>
<evidence type="ECO:0000256" key="6">
    <source>
        <dbReference type="SAM" id="SignalP"/>
    </source>
</evidence>
<dbReference type="GO" id="GO:0008081">
    <property type="term" value="F:phosphoric diester hydrolase activity"/>
    <property type="evidence" value="ECO:0007669"/>
    <property type="project" value="InterPro"/>
</dbReference>
<keyword evidence="9" id="KW-1185">Reference proteome</keyword>
<dbReference type="Proteomes" id="UP000005055">
    <property type="component" value="Unassembled WGS sequence"/>
</dbReference>
<dbReference type="Pfam" id="PF00388">
    <property type="entry name" value="PI-PLC-X"/>
    <property type="match status" value="1"/>
</dbReference>
<dbReference type="PANTHER" id="PTHR13593:SF113">
    <property type="entry name" value="SI:DKEY-266F7.9"/>
    <property type="match status" value="1"/>
</dbReference>
<feature type="chain" id="PRO_5003386268" description="1-phosphatidylinositol phosphodiesterase" evidence="6">
    <location>
        <begin position="23"/>
        <end position="1528"/>
    </location>
</feature>
<dbReference type="EC" id="4.6.1.13" evidence="2"/>
<evidence type="ECO:0000313" key="9">
    <source>
        <dbReference type="Proteomes" id="UP000005055"/>
    </source>
</evidence>
<dbReference type="GO" id="GO:0006629">
    <property type="term" value="P:lipid metabolic process"/>
    <property type="evidence" value="ECO:0007669"/>
    <property type="project" value="InterPro"/>
</dbReference>
<dbReference type="eggNOG" id="COG0823">
    <property type="taxonomic scope" value="Bacteria"/>
</dbReference>
<evidence type="ECO:0000256" key="4">
    <source>
        <dbReference type="ARBA" id="ARBA00030474"/>
    </source>
</evidence>
<dbReference type="GO" id="GO:0004436">
    <property type="term" value="F:phosphatidylinositol diacylglycerol-lyase activity"/>
    <property type="evidence" value="ECO:0007669"/>
    <property type="project" value="UniProtKB-EC"/>
</dbReference>
<reference evidence="8 9" key="1">
    <citation type="journal article" date="2011" name="J. Bacteriol.">
        <title>Genome Sequence of Duck Pathogen Mycoplasma anatis Strain 1340.</title>
        <authorList>
            <person name="Guo Z."/>
            <person name="Chen P."/>
            <person name="Ren P."/>
            <person name="Kuang S."/>
            <person name="Zhou Z."/>
            <person name="Li Z."/>
            <person name="Liu M."/>
            <person name="Shi D."/>
            <person name="Xiao Y."/>
            <person name="Wang X."/>
            <person name="Zhou R."/>
            <person name="Jin H."/>
            <person name="Bi D."/>
        </authorList>
    </citation>
    <scope>NUCLEOTIDE SEQUENCE [LARGE SCALE GENOMIC DNA]</scope>
    <source>
        <strain evidence="8 9">1340</strain>
    </source>
</reference>
<dbReference type="Gene3D" id="1.20.120.1850">
    <property type="entry name" value="Ebh helix bundles repeating unit (S and A modules)"/>
    <property type="match status" value="1"/>
</dbReference>
<evidence type="ECO:0000256" key="1">
    <source>
        <dbReference type="ARBA" id="ARBA00001316"/>
    </source>
</evidence>
<dbReference type="SMART" id="SM00148">
    <property type="entry name" value="PLCXc"/>
    <property type="match status" value="1"/>
</dbReference>
<comment type="catalytic activity">
    <reaction evidence="1">
        <text>a 1,2-diacyl-sn-glycero-3-phospho-(1D-myo-inositol) = 1D-myo-inositol 1,2-cyclic phosphate + a 1,2-diacyl-sn-glycerol</text>
        <dbReference type="Rhea" id="RHEA:17093"/>
        <dbReference type="ChEBI" id="CHEBI:17815"/>
        <dbReference type="ChEBI" id="CHEBI:57880"/>
        <dbReference type="ChEBI" id="CHEBI:58484"/>
        <dbReference type="EC" id="4.6.1.13"/>
    </reaction>
</comment>
<dbReference type="PANTHER" id="PTHR13593">
    <property type="match status" value="1"/>
</dbReference>
<dbReference type="InterPro" id="IPR051057">
    <property type="entry name" value="PI-PLC_domain"/>
</dbReference>
<dbReference type="InterPro" id="IPR000909">
    <property type="entry name" value="PLipase_C_PInositol-sp_X_dom"/>
</dbReference>
<dbReference type="RefSeq" id="WP_006886530.1">
    <property type="nucleotide sequence ID" value="NZ_AFVJ01000019.1"/>
</dbReference>
<keyword evidence="6" id="KW-0732">Signal</keyword>
<organism evidence="8 9">
    <name type="scientific">Mycoplasmopsis anatis 1340</name>
    <dbReference type="NCBI Taxonomy" id="1034808"/>
    <lineage>
        <taxon>Bacteria</taxon>
        <taxon>Bacillati</taxon>
        <taxon>Mycoplasmatota</taxon>
        <taxon>Mycoplasmoidales</taxon>
        <taxon>Metamycoplasmataceae</taxon>
        <taxon>Mycoplasmopsis</taxon>
    </lineage>
</organism>
<dbReference type="PROSITE" id="PS50007">
    <property type="entry name" value="PIPLC_X_DOMAIN"/>
    <property type="match status" value="1"/>
</dbReference>
<feature type="non-terminal residue" evidence="8">
    <location>
        <position position="1528"/>
    </location>
</feature>
<evidence type="ECO:0000259" key="7">
    <source>
        <dbReference type="SMART" id="SM00148"/>
    </source>
</evidence>
<evidence type="ECO:0000313" key="8">
    <source>
        <dbReference type="EMBL" id="EGS29247.1"/>
    </source>
</evidence>
<dbReference type="Gene3D" id="3.20.20.190">
    <property type="entry name" value="Phosphatidylinositol (PI) phosphodiesterase"/>
    <property type="match status" value="1"/>
</dbReference>
<dbReference type="STRING" id="1034808.GIG_02336"/>
<dbReference type="SUPFAM" id="SSF51695">
    <property type="entry name" value="PLC-like phosphodiesterases"/>
    <property type="match status" value="1"/>
</dbReference>
<evidence type="ECO:0000256" key="2">
    <source>
        <dbReference type="ARBA" id="ARBA00012581"/>
    </source>
</evidence>
<dbReference type="InterPro" id="IPR017946">
    <property type="entry name" value="PLC-like_Pdiesterase_TIM-brl"/>
</dbReference>